<name>A0A344ALF6_9HEMI</name>
<evidence type="ECO:0000256" key="6">
    <source>
        <dbReference type="ARBA" id="ARBA00022989"/>
    </source>
</evidence>
<dbReference type="InterPro" id="IPR038430">
    <property type="entry name" value="NDAH_ubi_oxred_su3_sf"/>
</dbReference>
<reference evidence="10" key="2">
    <citation type="journal article" date="2018" name="Proc. Natl. Acad. Sci. U.S.A.">
        <title>Recurrent symbiont recruitment from fungal parasites in cicadas.</title>
        <authorList>
            <person name="Yu M."/>
            <person name="Moriyama M."/>
            <person name="Lukasik P."/>
            <person name="Vanderpool D."/>
            <person name="Tanahashi M."/>
            <person name="Meng X.-Y."/>
            <person name="McCutcheon J.P."/>
            <person name="Fukatsu T."/>
        </authorList>
    </citation>
    <scope>NUCLEOTIDE SEQUENCE</scope>
    <source>
        <strain evidence="10">CRYFAC</strain>
        <tissue evidence="10">Bacteriome and fat body</tissue>
    </source>
</reference>
<comment type="subcellular location">
    <subcellularLocation>
        <location evidence="1">Membrane</location>
    </subcellularLocation>
    <subcellularLocation>
        <location evidence="9">Mitochondrion membrane</location>
        <topology evidence="9">Multi-pass membrane protein</topology>
    </subcellularLocation>
</comment>
<dbReference type="GO" id="GO:0030964">
    <property type="term" value="C:NADH dehydrogenase complex"/>
    <property type="evidence" value="ECO:0007669"/>
    <property type="project" value="TreeGrafter"/>
</dbReference>
<dbReference type="PANTHER" id="PTHR11058">
    <property type="entry name" value="NADH-UBIQUINONE OXIDOREDUCTASE CHAIN 3"/>
    <property type="match status" value="1"/>
</dbReference>
<keyword evidence="6 9" id="KW-1133">Transmembrane helix</keyword>
<evidence type="ECO:0000256" key="7">
    <source>
        <dbReference type="ARBA" id="ARBA00023136"/>
    </source>
</evidence>
<keyword evidence="9" id="KW-0520">NAD</keyword>
<feature type="transmembrane region" description="Helical" evidence="9">
    <location>
        <begin position="87"/>
        <end position="106"/>
    </location>
</feature>
<sequence>MKNVLTYIISIMVILLLMMLLLFLISSKSLLDREKSSSFECGFDPLESSRIPFSSHFFLIAVVFLIFDVELVIIMPMMFSINMVNMIDLYMIMSSFLIILILGLYHEWYNKMLDWM</sequence>
<dbReference type="EC" id="7.1.1.2" evidence="9"/>
<comment type="function">
    <text evidence="9">Core subunit of the mitochondrial membrane respiratory chain NADH dehydrogenase (Complex I) which catalyzes electron transfer from NADH through the respiratory chain, using ubiquinone as an electron acceptor. Essential for the catalytic activity of complex I.</text>
</comment>
<evidence type="ECO:0000256" key="1">
    <source>
        <dbReference type="ARBA" id="ARBA00004370"/>
    </source>
</evidence>
<keyword evidence="9 10" id="KW-0496">Mitochondrion</keyword>
<organism evidence="10">
    <name type="scientific">Cryptotympana facialis</name>
    <dbReference type="NCBI Taxonomy" id="911377"/>
    <lineage>
        <taxon>Eukaryota</taxon>
        <taxon>Metazoa</taxon>
        <taxon>Ecdysozoa</taxon>
        <taxon>Arthropoda</taxon>
        <taxon>Hexapoda</taxon>
        <taxon>Insecta</taxon>
        <taxon>Pterygota</taxon>
        <taxon>Neoptera</taxon>
        <taxon>Paraneoptera</taxon>
        <taxon>Hemiptera</taxon>
        <taxon>Auchenorrhyncha</taxon>
        <taxon>Cicadoidea</taxon>
        <taxon>Cicadidae</taxon>
        <taxon>Cicadinae</taxon>
        <taxon>Cryptotympanini</taxon>
        <taxon>Cryptotympana</taxon>
    </lineage>
</organism>
<dbReference type="Gene3D" id="1.20.58.1610">
    <property type="entry name" value="NADH:ubiquinone/plastoquinone oxidoreductase, chain 3"/>
    <property type="match status" value="1"/>
</dbReference>
<dbReference type="GO" id="GO:0008137">
    <property type="term" value="F:NADH dehydrogenase (ubiquinone) activity"/>
    <property type="evidence" value="ECO:0007669"/>
    <property type="project" value="UniProtKB-UniRule"/>
</dbReference>
<evidence type="ECO:0000256" key="2">
    <source>
        <dbReference type="ARBA" id="ARBA00008472"/>
    </source>
</evidence>
<keyword evidence="9" id="KW-1278">Translocase</keyword>
<feature type="transmembrane region" description="Helical" evidence="9">
    <location>
        <begin position="6"/>
        <end position="25"/>
    </location>
</feature>
<protein>
    <recommendedName>
        <fullName evidence="3 9">NADH-ubiquinone oxidoreductase chain 3</fullName>
        <ecNumber evidence="9">7.1.1.2</ecNumber>
    </recommendedName>
</protein>
<evidence type="ECO:0000256" key="9">
    <source>
        <dbReference type="RuleBase" id="RU003640"/>
    </source>
</evidence>
<keyword evidence="7 9" id="KW-0472">Membrane</keyword>
<dbReference type="AlphaFoldDB" id="A0A344ALF6"/>
<accession>A0A344ALF6</accession>
<keyword evidence="9" id="KW-0830">Ubiquinone</keyword>
<geneLocation type="mitochondrion" evidence="10"/>
<evidence type="ECO:0000256" key="8">
    <source>
        <dbReference type="ARBA" id="ARBA00049551"/>
    </source>
</evidence>
<dbReference type="EMBL" id="MG737718">
    <property type="protein sequence ID" value="AWV83204.1"/>
    <property type="molecule type" value="Genomic_DNA"/>
</dbReference>
<dbReference type="Pfam" id="PF00507">
    <property type="entry name" value="Oxidored_q4"/>
    <property type="match status" value="1"/>
</dbReference>
<keyword evidence="5 9" id="KW-0812">Transmembrane</keyword>
<keyword evidence="9" id="KW-0679">Respiratory chain</keyword>
<evidence type="ECO:0000256" key="5">
    <source>
        <dbReference type="ARBA" id="ARBA00022692"/>
    </source>
</evidence>
<evidence type="ECO:0000256" key="4">
    <source>
        <dbReference type="ARBA" id="ARBA00022448"/>
    </source>
</evidence>
<comment type="similarity">
    <text evidence="2 9">Belongs to the complex I subunit 3 family.</text>
</comment>
<keyword evidence="4 9" id="KW-0813">Transport</keyword>
<comment type="catalytic activity">
    <reaction evidence="8 9">
        <text>a ubiquinone + NADH + 5 H(+)(in) = a ubiquinol + NAD(+) + 4 H(+)(out)</text>
        <dbReference type="Rhea" id="RHEA:29091"/>
        <dbReference type="Rhea" id="RHEA-COMP:9565"/>
        <dbReference type="Rhea" id="RHEA-COMP:9566"/>
        <dbReference type="ChEBI" id="CHEBI:15378"/>
        <dbReference type="ChEBI" id="CHEBI:16389"/>
        <dbReference type="ChEBI" id="CHEBI:17976"/>
        <dbReference type="ChEBI" id="CHEBI:57540"/>
        <dbReference type="ChEBI" id="CHEBI:57945"/>
        <dbReference type="EC" id="7.1.1.2"/>
    </reaction>
</comment>
<reference evidence="10" key="1">
    <citation type="journal article" date="2018" name="J. Hered.">
        <title>One hundred mitochondrial genomes of cicadas.</title>
        <authorList>
            <person name="Lukasik P."/>
            <person name="Chong R.A."/>
            <person name="Nazario K."/>
            <person name="Matsuura Y."/>
            <person name="Bublitz D."/>
            <person name="Campbell M.A."/>
            <person name="Meyer M."/>
            <person name="Van Leuven J.T."/>
            <person name="Pessacq P."/>
            <person name="Veloso C."/>
            <person name="Simon C."/>
            <person name="McCutcheon J.P."/>
        </authorList>
    </citation>
    <scope>NUCLEOTIDE SEQUENCE</scope>
    <source>
        <strain evidence="10">CRYFAC</strain>
        <tissue evidence="10">Bacteriome and fat body</tissue>
    </source>
</reference>
<proteinExistence type="inferred from homology"/>
<dbReference type="PANTHER" id="PTHR11058:SF9">
    <property type="entry name" value="NADH-UBIQUINONE OXIDOREDUCTASE CHAIN 3"/>
    <property type="match status" value="1"/>
</dbReference>
<keyword evidence="9" id="KW-0249">Electron transport</keyword>
<evidence type="ECO:0000256" key="3">
    <source>
        <dbReference type="ARBA" id="ARBA00021007"/>
    </source>
</evidence>
<evidence type="ECO:0000313" key="10">
    <source>
        <dbReference type="EMBL" id="AWV83204.1"/>
    </source>
</evidence>
<dbReference type="InterPro" id="IPR000440">
    <property type="entry name" value="NADH_UbQ/plastoQ_OxRdtase_su3"/>
</dbReference>
<feature type="transmembrane region" description="Helical" evidence="9">
    <location>
        <begin position="57"/>
        <end position="81"/>
    </location>
</feature>
<dbReference type="GO" id="GO:0031966">
    <property type="term" value="C:mitochondrial membrane"/>
    <property type="evidence" value="ECO:0007669"/>
    <property type="project" value="UniProtKB-SubCell"/>
</dbReference>
<gene>
    <name evidence="10" type="primary">nad3</name>
</gene>